<dbReference type="Gene3D" id="3.55.50.30">
    <property type="match status" value="1"/>
</dbReference>
<evidence type="ECO:0000256" key="2">
    <source>
        <dbReference type="ARBA" id="ARBA00009810"/>
    </source>
</evidence>
<evidence type="ECO:0000256" key="12">
    <source>
        <dbReference type="PROSITE-ProRule" id="PRU01360"/>
    </source>
</evidence>
<keyword evidence="9 12" id="KW-0472">Membrane</keyword>
<dbReference type="Pfam" id="PF07715">
    <property type="entry name" value="Plug"/>
    <property type="match status" value="1"/>
</dbReference>
<dbReference type="SUPFAM" id="SSF56935">
    <property type="entry name" value="Porins"/>
    <property type="match status" value="1"/>
</dbReference>
<dbReference type="InterPro" id="IPR039426">
    <property type="entry name" value="TonB-dep_rcpt-like"/>
</dbReference>
<dbReference type="PROSITE" id="PS52016">
    <property type="entry name" value="TONB_DEPENDENT_REC_3"/>
    <property type="match status" value="1"/>
</dbReference>
<accession>A0A367W0Y4</accession>
<evidence type="ECO:0000256" key="4">
    <source>
        <dbReference type="ARBA" id="ARBA00022452"/>
    </source>
</evidence>
<evidence type="ECO:0000256" key="3">
    <source>
        <dbReference type="ARBA" id="ARBA00022448"/>
    </source>
</evidence>
<dbReference type="NCBIfam" id="TIGR01783">
    <property type="entry name" value="TonB-siderophor"/>
    <property type="match status" value="1"/>
</dbReference>
<evidence type="ECO:0000256" key="5">
    <source>
        <dbReference type="ARBA" id="ARBA00022496"/>
    </source>
</evidence>
<feature type="domain" description="Secretin/TonB short N-terminal" evidence="15">
    <location>
        <begin position="88"/>
        <end position="139"/>
    </location>
</feature>
<organism evidence="16 17">
    <name type="scientific">Thalassospira profundimaris</name>
    <dbReference type="NCBI Taxonomy" id="502049"/>
    <lineage>
        <taxon>Bacteria</taxon>
        <taxon>Pseudomonadati</taxon>
        <taxon>Pseudomonadota</taxon>
        <taxon>Alphaproteobacteria</taxon>
        <taxon>Rhodospirillales</taxon>
        <taxon>Thalassospiraceae</taxon>
        <taxon>Thalassospira</taxon>
    </lineage>
</organism>
<evidence type="ECO:0000313" key="16">
    <source>
        <dbReference type="EMBL" id="RCK32851.1"/>
    </source>
</evidence>
<comment type="similarity">
    <text evidence="2 12 13">Belongs to the TonB-dependent receptor family.</text>
</comment>
<dbReference type="AlphaFoldDB" id="A0A367W0Y4"/>
<keyword evidence="11 12" id="KW-0998">Cell outer membrane</keyword>
<evidence type="ECO:0000313" key="17">
    <source>
        <dbReference type="Proteomes" id="UP000253226"/>
    </source>
</evidence>
<dbReference type="InterPro" id="IPR010105">
    <property type="entry name" value="TonB_sidphr_rcpt"/>
</dbReference>
<dbReference type="InterPro" id="IPR037066">
    <property type="entry name" value="Plug_dom_sf"/>
</dbReference>
<reference evidence="16 17" key="1">
    <citation type="submission" date="2014-07" db="EMBL/GenBank/DDBJ databases">
        <title>Draft genome sequence of Thalassospira profundimaris 35.</title>
        <authorList>
            <person name="Lai Q."/>
            <person name="Shao Z."/>
        </authorList>
    </citation>
    <scope>NUCLEOTIDE SEQUENCE [LARGE SCALE GENOMIC DNA]</scope>
    <source>
        <strain evidence="16 17">35</strain>
    </source>
</reference>
<evidence type="ECO:0000256" key="13">
    <source>
        <dbReference type="RuleBase" id="RU003357"/>
    </source>
</evidence>
<dbReference type="SMART" id="SM00965">
    <property type="entry name" value="STN"/>
    <property type="match status" value="1"/>
</dbReference>
<dbReference type="RefSeq" id="WP_114103700.1">
    <property type="nucleotide sequence ID" value="NZ_JPWF01000014.1"/>
</dbReference>
<name>A0A367W0Y4_9PROT</name>
<dbReference type="InterPro" id="IPR036942">
    <property type="entry name" value="Beta-barrel_TonB_sf"/>
</dbReference>
<keyword evidence="6 12" id="KW-0812">Transmembrane</keyword>
<dbReference type="OrthoDB" id="9760333at2"/>
<evidence type="ECO:0000256" key="9">
    <source>
        <dbReference type="ARBA" id="ARBA00023136"/>
    </source>
</evidence>
<evidence type="ECO:0000256" key="11">
    <source>
        <dbReference type="ARBA" id="ARBA00023237"/>
    </source>
</evidence>
<evidence type="ECO:0000256" key="6">
    <source>
        <dbReference type="ARBA" id="ARBA00022692"/>
    </source>
</evidence>
<dbReference type="GO" id="GO:0038023">
    <property type="term" value="F:signaling receptor activity"/>
    <property type="evidence" value="ECO:0007669"/>
    <property type="project" value="InterPro"/>
</dbReference>
<dbReference type="GO" id="GO:0009279">
    <property type="term" value="C:cell outer membrane"/>
    <property type="evidence" value="ECO:0007669"/>
    <property type="project" value="UniProtKB-SubCell"/>
</dbReference>
<dbReference type="InterPro" id="IPR012910">
    <property type="entry name" value="Plug_dom"/>
</dbReference>
<proteinExistence type="inferred from homology"/>
<keyword evidence="3 12" id="KW-0813">Transport</keyword>
<protein>
    <recommendedName>
        <fullName evidence="15">Secretin/TonB short N-terminal domain-containing protein</fullName>
    </recommendedName>
</protein>
<dbReference type="Pfam" id="PF00593">
    <property type="entry name" value="TonB_dep_Rec_b-barrel"/>
    <property type="match status" value="1"/>
</dbReference>
<comment type="subcellular location">
    <subcellularLocation>
        <location evidence="1 12">Cell outer membrane</location>
        <topology evidence="1 12">Multi-pass membrane protein</topology>
    </subcellularLocation>
</comment>
<dbReference type="PANTHER" id="PTHR32552:SF74">
    <property type="entry name" value="HYDROXAMATE SIDEROPHORE RECEPTOR FHUE"/>
    <property type="match status" value="1"/>
</dbReference>
<keyword evidence="7" id="KW-0408">Iron</keyword>
<comment type="caution">
    <text evidence="16">The sequence shown here is derived from an EMBL/GenBank/DDBJ whole genome shotgun (WGS) entry which is preliminary data.</text>
</comment>
<dbReference type="Gene3D" id="2.170.130.10">
    <property type="entry name" value="TonB-dependent receptor, plug domain"/>
    <property type="match status" value="1"/>
</dbReference>
<evidence type="ECO:0000256" key="8">
    <source>
        <dbReference type="ARBA" id="ARBA00023077"/>
    </source>
</evidence>
<dbReference type="GO" id="GO:0015891">
    <property type="term" value="P:siderophore transport"/>
    <property type="evidence" value="ECO:0007669"/>
    <property type="project" value="InterPro"/>
</dbReference>
<evidence type="ECO:0000256" key="7">
    <source>
        <dbReference type="ARBA" id="ARBA00023004"/>
    </source>
</evidence>
<dbReference type="CDD" id="cd01347">
    <property type="entry name" value="ligand_gated_channel"/>
    <property type="match status" value="1"/>
</dbReference>
<dbReference type="Gene3D" id="2.40.170.20">
    <property type="entry name" value="TonB-dependent receptor, beta-barrel domain"/>
    <property type="match status" value="1"/>
</dbReference>
<keyword evidence="14" id="KW-1133">Transmembrane helix</keyword>
<evidence type="ECO:0000256" key="14">
    <source>
        <dbReference type="SAM" id="Phobius"/>
    </source>
</evidence>
<evidence type="ECO:0000256" key="10">
    <source>
        <dbReference type="ARBA" id="ARBA00023170"/>
    </source>
</evidence>
<evidence type="ECO:0000259" key="15">
    <source>
        <dbReference type="SMART" id="SM00965"/>
    </source>
</evidence>
<keyword evidence="8 13" id="KW-0798">TonB box</keyword>
<dbReference type="GO" id="GO:0015344">
    <property type="term" value="F:siderophore uptake transmembrane transporter activity"/>
    <property type="evidence" value="ECO:0007669"/>
    <property type="project" value="TreeGrafter"/>
</dbReference>
<feature type="transmembrane region" description="Helical" evidence="14">
    <location>
        <begin position="29"/>
        <end position="46"/>
    </location>
</feature>
<dbReference type="EMBL" id="JPWF01000014">
    <property type="protein sequence ID" value="RCK32851.1"/>
    <property type="molecule type" value="Genomic_DNA"/>
</dbReference>
<dbReference type="Proteomes" id="UP000253226">
    <property type="component" value="Unassembled WGS sequence"/>
</dbReference>
<dbReference type="Pfam" id="PF07660">
    <property type="entry name" value="STN"/>
    <property type="match status" value="1"/>
</dbReference>
<dbReference type="InterPro" id="IPR000531">
    <property type="entry name" value="Beta-barrel_TonB"/>
</dbReference>
<sequence length="818" mass="88479">MASKRGNSATGVADHRNVRASHRSIAKQLLAGTAMSLGAIMLFAPINAQAAQNAAKTEIAQANASFDFNIAAQNLNDALLAFAQQTGIQIFYDTAQVENLTSTAVTGTMTAAEALAKLLDGNDVKFSFTDDSSVTLVAGDDTVMDPVVVEAQASSNPGDAAATEGTGSFTTTVAGVGSKSNETIRELPQSVSVITSARMEEQNFQYLDDAMRYTTGVQVLANTSGRSSIASRGYETTTAQTNGLSVPISSREGTVPNLAMYDRIEVLRGAAGLYGGSGFPGATINMIRKQAKDEFTGSATVGYGSWNHYSALGDVSTPLTEDGSVRVRGVVSTEYRDSFVDVEENNNELGYVTLDADISDDTFISLGLSHERKDQVPHNGLPANSDGTQLDVSRSTFAGASWNTFENTSSDLYFDLKHQFSSRTDGAVGFRFSDRDVDANYAYTNSAVDAAGTATYTGYEMHTDQQAFAVDAHVNHNFDLLGYEQTLTIGADANRFVTDSQQYRGTTYAGRYSISSPDLPYVQQPLNSDTKVTATQSGVYTKLKLQTFDDITFSFGGRTSWYNSVTENRRTSSESDLTEDAVFTPFAGIVYDVSNDFSTYFSYTSIFEPQDAQDSTGSQLKPRTGDQFEIGLKGEHFGGLLNSHLALFQIDDVNRAADDPDDAGTAKIASGEQRSRGIEAELSGAITPNLQAFVGYTLLYVTDQTKDDDATIRVNYAPRHRVTSWLDYGFDQGVLDGLSVGGGVTWSDDYWVSARNVEADAYYLVDGRIGYEVNENLEVALNINNILDEEYYERPGTTSTFNYYGAPRNFFLSVTGKF</sequence>
<dbReference type="InterPro" id="IPR011662">
    <property type="entry name" value="Secretin/TonB_short_N"/>
</dbReference>
<dbReference type="PANTHER" id="PTHR32552">
    <property type="entry name" value="FERRICHROME IRON RECEPTOR-RELATED"/>
    <property type="match status" value="1"/>
</dbReference>
<keyword evidence="5" id="KW-0410">Iron transport</keyword>
<keyword evidence="10" id="KW-0675">Receptor</keyword>
<evidence type="ECO:0000256" key="1">
    <source>
        <dbReference type="ARBA" id="ARBA00004571"/>
    </source>
</evidence>
<keyword evidence="4 12" id="KW-1134">Transmembrane beta strand</keyword>
<gene>
    <name evidence="16" type="ORF">TH19_18245</name>
</gene>
<keyword evidence="5" id="KW-0406">Ion transport</keyword>